<reference evidence="8 9" key="1">
    <citation type="submission" date="2022-01" db="EMBL/GenBank/DDBJ databases">
        <authorList>
            <person name="Xiong W."/>
            <person name="Schranz E."/>
        </authorList>
    </citation>
    <scope>NUCLEOTIDE SEQUENCE [LARGE SCALE GENOMIC DNA]</scope>
</reference>
<dbReference type="Proteomes" id="UP001157418">
    <property type="component" value="Unassembled WGS sequence"/>
</dbReference>
<dbReference type="InterPro" id="IPR004193">
    <property type="entry name" value="Glyco_hydro_13_N"/>
</dbReference>
<dbReference type="SMART" id="SM00220">
    <property type="entry name" value="S_TKc"/>
    <property type="match status" value="1"/>
</dbReference>
<evidence type="ECO:0000313" key="8">
    <source>
        <dbReference type="EMBL" id="CAH1440988.1"/>
    </source>
</evidence>
<dbReference type="FunFam" id="2.60.40.10:FF:000250">
    <property type="entry name" value="1,4-alpha-glucan-branching enzyme, chloroplastic/amyloplastic"/>
    <property type="match status" value="1"/>
</dbReference>
<dbReference type="AlphaFoldDB" id="A0AAU9NT93"/>
<dbReference type="Gene3D" id="3.20.20.80">
    <property type="entry name" value="Glycosidases"/>
    <property type="match status" value="1"/>
</dbReference>
<dbReference type="SUPFAM" id="SSF81296">
    <property type="entry name" value="E set domains"/>
    <property type="match status" value="1"/>
</dbReference>
<dbReference type="InterPro" id="IPR008271">
    <property type="entry name" value="Ser/Thr_kinase_AS"/>
</dbReference>
<dbReference type="InterPro" id="IPR017441">
    <property type="entry name" value="Protein_kinase_ATP_BS"/>
</dbReference>
<dbReference type="PANTHER" id="PTHR43651:SF2">
    <property type="entry name" value="1,4-ALPHA-GLUCAN-BRANCHING ENZYME, CHLOROPLASTIC_AMYLOPLASTIC"/>
    <property type="match status" value="1"/>
</dbReference>
<keyword evidence="9" id="KW-1185">Reference proteome</keyword>
<dbReference type="Gene3D" id="2.60.40.10">
    <property type="entry name" value="Immunoglobulins"/>
    <property type="match status" value="1"/>
</dbReference>
<dbReference type="GO" id="GO:0005524">
    <property type="term" value="F:ATP binding"/>
    <property type="evidence" value="ECO:0007669"/>
    <property type="project" value="UniProtKB-UniRule"/>
</dbReference>
<dbReference type="PROSITE" id="PS00108">
    <property type="entry name" value="PROTEIN_KINASE_ST"/>
    <property type="match status" value="1"/>
</dbReference>
<evidence type="ECO:0000259" key="7">
    <source>
        <dbReference type="PROSITE" id="PS50011"/>
    </source>
</evidence>
<evidence type="ECO:0000256" key="5">
    <source>
        <dbReference type="ARBA" id="ARBA00022840"/>
    </source>
</evidence>
<protein>
    <recommendedName>
        <fullName evidence="7">Protein kinase domain-containing protein</fullName>
    </recommendedName>
</protein>
<dbReference type="SUPFAM" id="SSF51445">
    <property type="entry name" value="(Trans)glycosidases"/>
    <property type="match status" value="1"/>
</dbReference>
<feature type="domain" description="Protein kinase" evidence="7">
    <location>
        <begin position="25"/>
        <end position="307"/>
    </location>
</feature>
<dbReference type="InterPro" id="IPR006047">
    <property type="entry name" value="GH13_cat_dom"/>
</dbReference>
<dbReference type="Pfam" id="PF02922">
    <property type="entry name" value="CBM_48"/>
    <property type="match status" value="1"/>
</dbReference>
<feature type="binding site" evidence="6">
    <location>
        <position position="56"/>
    </location>
    <ligand>
        <name>ATP</name>
        <dbReference type="ChEBI" id="CHEBI:30616"/>
    </ligand>
</feature>
<dbReference type="PROSITE" id="PS00107">
    <property type="entry name" value="PROTEIN_KINASE_ATP"/>
    <property type="match status" value="1"/>
</dbReference>
<dbReference type="GO" id="GO:0005975">
    <property type="term" value="P:carbohydrate metabolic process"/>
    <property type="evidence" value="ECO:0007669"/>
    <property type="project" value="InterPro"/>
</dbReference>
<keyword evidence="2" id="KW-0808">Transferase</keyword>
<evidence type="ECO:0000256" key="6">
    <source>
        <dbReference type="PROSITE-ProRule" id="PRU10141"/>
    </source>
</evidence>
<dbReference type="InterPro" id="IPR011009">
    <property type="entry name" value="Kinase-like_dom_sf"/>
</dbReference>
<dbReference type="CDD" id="cd02854">
    <property type="entry name" value="E_set_GBE_euk_N"/>
    <property type="match status" value="1"/>
</dbReference>
<accession>A0AAU9NT93</accession>
<dbReference type="GO" id="GO:0005737">
    <property type="term" value="C:cytoplasm"/>
    <property type="evidence" value="ECO:0007669"/>
    <property type="project" value="TreeGrafter"/>
</dbReference>
<comment type="caution">
    <text evidence="8">The sequence shown here is derived from an EMBL/GenBank/DDBJ whole genome shotgun (WGS) entry which is preliminary data.</text>
</comment>
<evidence type="ECO:0000256" key="1">
    <source>
        <dbReference type="ARBA" id="ARBA00022527"/>
    </source>
</evidence>
<evidence type="ECO:0000313" key="9">
    <source>
        <dbReference type="Proteomes" id="UP001157418"/>
    </source>
</evidence>
<evidence type="ECO:0000256" key="2">
    <source>
        <dbReference type="ARBA" id="ARBA00022679"/>
    </source>
</evidence>
<dbReference type="InterPro" id="IPR014756">
    <property type="entry name" value="Ig_E-set"/>
</dbReference>
<keyword evidence="5 6" id="KW-0067">ATP-binding</keyword>
<dbReference type="PROSITE" id="PS50011">
    <property type="entry name" value="PROTEIN_KINASE_DOM"/>
    <property type="match status" value="1"/>
</dbReference>
<dbReference type="FunFam" id="3.30.200.20:FF:000039">
    <property type="entry name" value="receptor-like protein kinase FERONIA"/>
    <property type="match status" value="1"/>
</dbReference>
<dbReference type="InterPro" id="IPR013783">
    <property type="entry name" value="Ig-like_fold"/>
</dbReference>
<evidence type="ECO:0000256" key="4">
    <source>
        <dbReference type="ARBA" id="ARBA00022777"/>
    </source>
</evidence>
<dbReference type="GO" id="GO:0004674">
    <property type="term" value="F:protein serine/threonine kinase activity"/>
    <property type="evidence" value="ECO:0007669"/>
    <property type="project" value="UniProtKB-KW"/>
</dbReference>
<dbReference type="GO" id="GO:0003844">
    <property type="term" value="F:1,4-alpha-glucan branching enzyme activity"/>
    <property type="evidence" value="ECO:0007669"/>
    <property type="project" value="TreeGrafter"/>
</dbReference>
<dbReference type="SUPFAM" id="SSF56112">
    <property type="entry name" value="Protein kinase-like (PK-like)"/>
    <property type="match status" value="1"/>
</dbReference>
<keyword evidence="4" id="KW-0418">Kinase</keyword>
<dbReference type="InterPro" id="IPR017853">
    <property type="entry name" value="GH"/>
</dbReference>
<dbReference type="Gene3D" id="1.10.510.10">
    <property type="entry name" value="Transferase(Phosphotransferase) domain 1"/>
    <property type="match status" value="1"/>
</dbReference>
<dbReference type="Pfam" id="PF00128">
    <property type="entry name" value="Alpha-amylase"/>
    <property type="match status" value="1"/>
</dbReference>
<proteinExistence type="predicted"/>
<sequence length="741" mass="85415">MSSSWKELEKFRIPLEEISMATKQFNPENQIGNGGFGTVYKGKLSEKWAKGDVAFKCLDRQSYQGSHEFYNEVMIVSRFKDSNIISFIGYCDEDNKMIIVYEYANQGSLDSHLVRPDLKRRLTWAKRLNICLGAATGLTNLHSNLQNQETVIHRDVKSANILLDEDLNAKICDFGLSKFGPKDSTYTQIFTRPAGTNFYIDPYYNATHRLSGKADVYSFGVVLFEMLRGTLAYLALPDEDNKNEYLIGQVWRLYDKHPKKLIDPFLSSGIDEKSFEKFKEVAFDCIQVDAENRPSMSVVMQKLQLAVKFHKEKKKNSAVVTTEAVVKFLQIHKLYPELRPYEDQIEYRMNTFFKQKMLIEEHECHLEEFAQGYLKFGLNREQGGIVYREWAPAAAEAYLFGDFNGWNRWSHKMERHMFGVWSIKIPDVNGVSVIPHNTKVKFTFKHHQNGGWIDRVPAWINFTKPASTSGLDGVYRDPQDPGRYEFENSRPSKPNASHIYTVHFGMSSSLEPGVKSYREPRVKSYREFADNILPRVKDNKYNTILMKGVMEHSHYGSFGYYVTNFFAVSSISGTPEDLKYLIDKAHGFGLRVLMDVVHSHVSSDDVYGLYGFHVGQATQDSYFQNSCHDDRRFFNYSNWEVLRFLLSNLRWWLEEFMFDGFRFHGITSMLYHHHGIEFAFTGKYNEYFGDSINVDAIVYMMLANFLIHKLLPDATVIADDVSGMPGLCVPVEEGGIGFDFG</sequence>
<dbReference type="InterPro" id="IPR000719">
    <property type="entry name" value="Prot_kinase_dom"/>
</dbReference>
<keyword evidence="1" id="KW-0723">Serine/threonine-protein kinase</keyword>
<gene>
    <name evidence="8" type="ORF">LVIROSA_LOCUS27087</name>
</gene>
<name>A0AAU9NT93_9ASTR</name>
<evidence type="ECO:0000256" key="3">
    <source>
        <dbReference type="ARBA" id="ARBA00022741"/>
    </source>
</evidence>
<dbReference type="GO" id="GO:0004553">
    <property type="term" value="F:hydrolase activity, hydrolyzing O-glycosyl compounds"/>
    <property type="evidence" value="ECO:0007669"/>
    <property type="project" value="InterPro"/>
</dbReference>
<keyword evidence="3 6" id="KW-0547">Nucleotide-binding</keyword>
<organism evidence="8 9">
    <name type="scientific">Lactuca virosa</name>
    <dbReference type="NCBI Taxonomy" id="75947"/>
    <lineage>
        <taxon>Eukaryota</taxon>
        <taxon>Viridiplantae</taxon>
        <taxon>Streptophyta</taxon>
        <taxon>Embryophyta</taxon>
        <taxon>Tracheophyta</taxon>
        <taxon>Spermatophyta</taxon>
        <taxon>Magnoliopsida</taxon>
        <taxon>eudicotyledons</taxon>
        <taxon>Gunneridae</taxon>
        <taxon>Pentapetalae</taxon>
        <taxon>asterids</taxon>
        <taxon>campanulids</taxon>
        <taxon>Asterales</taxon>
        <taxon>Asteraceae</taxon>
        <taxon>Cichorioideae</taxon>
        <taxon>Cichorieae</taxon>
        <taxon>Lactucinae</taxon>
        <taxon>Lactuca</taxon>
    </lineage>
</organism>
<dbReference type="Pfam" id="PF00069">
    <property type="entry name" value="Pkinase"/>
    <property type="match status" value="1"/>
</dbReference>
<dbReference type="PANTHER" id="PTHR43651">
    <property type="entry name" value="1,4-ALPHA-GLUCAN-BRANCHING ENZYME"/>
    <property type="match status" value="1"/>
</dbReference>
<dbReference type="EMBL" id="CAKMRJ010005412">
    <property type="protein sequence ID" value="CAH1440988.1"/>
    <property type="molecule type" value="Genomic_DNA"/>
</dbReference>
<dbReference type="Gene3D" id="3.30.200.20">
    <property type="entry name" value="Phosphorylase Kinase, domain 1"/>
    <property type="match status" value="1"/>
</dbReference>